<dbReference type="InterPro" id="IPR006869">
    <property type="entry name" value="DUF547"/>
</dbReference>
<feature type="region of interest" description="Disordered" evidence="2">
    <location>
        <begin position="867"/>
        <end position="888"/>
    </location>
</feature>
<comment type="caution">
    <text evidence="4">The sequence shown here is derived from an EMBL/GenBank/DDBJ whole genome shotgun (WGS) entry which is preliminary data.</text>
</comment>
<dbReference type="PROSITE" id="PS50018">
    <property type="entry name" value="RAS_GTPASE_ACTIV_2"/>
    <property type="match status" value="1"/>
</dbReference>
<name>A0AAV7YNB4_9EUKA</name>
<reference evidence="4" key="1">
    <citation type="submission" date="2022-08" db="EMBL/GenBank/DDBJ databases">
        <title>Novel sulphate-reducing endosymbionts in the free-living metamonad Anaeramoeba.</title>
        <authorList>
            <person name="Jerlstrom-Hultqvist J."/>
            <person name="Cepicka I."/>
            <person name="Gallot-Lavallee L."/>
            <person name="Salas-Leiva D."/>
            <person name="Curtis B.A."/>
            <person name="Zahonova K."/>
            <person name="Pipaliya S."/>
            <person name="Dacks J."/>
            <person name="Roger A.J."/>
        </authorList>
    </citation>
    <scope>NUCLEOTIDE SEQUENCE</scope>
    <source>
        <strain evidence="4">Busselton2</strain>
    </source>
</reference>
<feature type="compositionally biased region" description="Basic and acidic residues" evidence="2">
    <location>
        <begin position="867"/>
        <end position="877"/>
    </location>
</feature>
<evidence type="ECO:0000259" key="3">
    <source>
        <dbReference type="PROSITE" id="PS50018"/>
    </source>
</evidence>
<accession>A0AAV7YNB4</accession>
<dbReference type="Pfam" id="PF04784">
    <property type="entry name" value="DUF547"/>
    <property type="match status" value="1"/>
</dbReference>
<evidence type="ECO:0000313" key="4">
    <source>
        <dbReference type="EMBL" id="KAJ3430460.1"/>
    </source>
</evidence>
<dbReference type="InterPro" id="IPR023152">
    <property type="entry name" value="RasGAP_CS"/>
</dbReference>
<dbReference type="InterPro" id="IPR001936">
    <property type="entry name" value="RasGAP_dom"/>
</dbReference>
<protein>
    <submittedName>
        <fullName evidence="4">Ras gtpase-activating protein</fullName>
    </submittedName>
</protein>
<evidence type="ECO:0000313" key="5">
    <source>
        <dbReference type="Proteomes" id="UP001146793"/>
    </source>
</evidence>
<proteinExistence type="predicted"/>
<sequence>MTEEVPQIYVHIRDSDIFLEAPDLETFQVHLEFEKLRLKSKRKTTRVKCRINEEFVFFVKKRSSTAKLKLISINDLTQKEVCVAMIKIPLIDLSDEKPHEKTYDFVPQNKKFKGKKIGSLTIKSHFTFTQNHLFDQKREIEWRKKYKELVELLVDDNFEILFALSDVVHSGDADEVAKIIVQILQGFQPELTVEFINQSIARETENTLHPQQLFRTNSMATKMMTFYSKIIGNEYLRSTLKQILTDLIKRKQSLTIDKFKLKDGESIEKNIEKLELTCEKMLNKIFNSLEFCPRPFHQICNKLYTCVGNKFTDYKEISIAGFFFLRYIGPAIISPDGYNVTDKITVGSYRSNLILIAKVIQGVANRTELGVKNESLKPLSQFTEKHLPELDKFIKALATVPEKKDNSNNQTKKNKNQQKGPKLTDFGSLILLHKHLISYIDKIDALLSKDEEEQEQDEEGTGSSLLSFLGGEDPVTRLAMLLNEYQKPPAATFKKLHSIQNHVLLSRKAIKITEDISDFMDQENEDVKILNKSSPFNGEARKATLVSRDLTKCIIKLYQSFLITNEENNFQILSKEKKKKGSLYYRSCDWKNLKSTEKYKEFCENTRELNAVDLKILDPFETTAFWINTLNLLYLHASVENGGGPATVYQRKEFNNSNRYFVGGATYSIDDIIHGVFRGNPKNFRGSRYFKSREDPRRISVIQQFSPYLHFAVSYLESGASLPYVYHVENLEKQLILVTKIFFEQHINIVHEKDLQLVVPMQFKWNKSDFGKSNEKIYDFIANVLKISNSEMSKKIIRISQVDFEIKFQNNLSPNTFNKWMKLYEKQNDLEYLNWFMKQEENNFEVKKGFLFPSFLEGNDLSINKQLKSDKKSKSNPEKISNSIKKDKKSRIHFFRKKSIRK</sequence>
<dbReference type="PROSITE" id="PS00509">
    <property type="entry name" value="RAS_GTPASE_ACTIV_1"/>
    <property type="match status" value="1"/>
</dbReference>
<evidence type="ECO:0000256" key="1">
    <source>
        <dbReference type="ARBA" id="ARBA00022468"/>
    </source>
</evidence>
<gene>
    <name evidence="4" type="ORF">M0812_23468</name>
</gene>
<dbReference type="Proteomes" id="UP001146793">
    <property type="component" value="Unassembled WGS sequence"/>
</dbReference>
<keyword evidence="1" id="KW-0343">GTPase activation</keyword>
<organism evidence="4 5">
    <name type="scientific">Anaeramoeba flamelloides</name>
    <dbReference type="NCBI Taxonomy" id="1746091"/>
    <lineage>
        <taxon>Eukaryota</taxon>
        <taxon>Metamonada</taxon>
        <taxon>Anaeramoebidae</taxon>
        <taxon>Anaeramoeba</taxon>
    </lineage>
</organism>
<dbReference type="Pfam" id="PF00616">
    <property type="entry name" value="RasGAP"/>
    <property type="match status" value="2"/>
</dbReference>
<dbReference type="PANTHER" id="PTHR10194">
    <property type="entry name" value="RAS GTPASE-ACTIVATING PROTEINS"/>
    <property type="match status" value="1"/>
</dbReference>
<dbReference type="GO" id="GO:0005096">
    <property type="term" value="F:GTPase activator activity"/>
    <property type="evidence" value="ECO:0007669"/>
    <property type="project" value="UniProtKB-KW"/>
</dbReference>
<dbReference type="InterPro" id="IPR039360">
    <property type="entry name" value="Ras_GTPase"/>
</dbReference>
<dbReference type="PANTHER" id="PTHR10194:SF60">
    <property type="entry name" value="RAS GTPASE-ACTIVATING PROTEIN RASKOL"/>
    <property type="match status" value="1"/>
</dbReference>
<dbReference type="SUPFAM" id="SSF48350">
    <property type="entry name" value="GTPase activation domain, GAP"/>
    <property type="match status" value="1"/>
</dbReference>
<dbReference type="EMBL" id="JANTQA010000051">
    <property type="protein sequence ID" value="KAJ3430460.1"/>
    <property type="molecule type" value="Genomic_DNA"/>
</dbReference>
<feature type="domain" description="Ras-GAP" evidence="3">
    <location>
        <begin position="172"/>
        <end position="365"/>
    </location>
</feature>
<dbReference type="InterPro" id="IPR008936">
    <property type="entry name" value="Rho_GTPase_activation_prot"/>
</dbReference>
<evidence type="ECO:0000256" key="2">
    <source>
        <dbReference type="SAM" id="MobiDB-lite"/>
    </source>
</evidence>
<dbReference type="AlphaFoldDB" id="A0AAV7YNB4"/>
<dbReference type="Gene3D" id="1.10.506.10">
    <property type="entry name" value="GTPase Activation - p120gap, domain 1"/>
    <property type="match status" value="2"/>
</dbReference>
<dbReference type="SMART" id="SM00323">
    <property type="entry name" value="RasGAP"/>
    <property type="match status" value="1"/>
</dbReference>